<protein>
    <recommendedName>
        <fullName evidence="6">Amino acid transporter transmembrane domain-containing protein</fullName>
    </recommendedName>
</protein>
<evidence type="ECO:0000256" key="3">
    <source>
        <dbReference type="ARBA" id="ARBA00022989"/>
    </source>
</evidence>
<dbReference type="GO" id="GO:0015179">
    <property type="term" value="F:L-amino acid transmembrane transporter activity"/>
    <property type="evidence" value="ECO:0007669"/>
    <property type="project" value="TreeGrafter"/>
</dbReference>
<dbReference type="Pfam" id="PF01490">
    <property type="entry name" value="Aa_trans"/>
    <property type="match status" value="1"/>
</dbReference>
<evidence type="ECO:0000256" key="2">
    <source>
        <dbReference type="ARBA" id="ARBA00022692"/>
    </source>
</evidence>
<dbReference type="PANTHER" id="PTHR22950">
    <property type="entry name" value="AMINO ACID TRANSPORTER"/>
    <property type="match status" value="1"/>
</dbReference>
<keyword evidence="4 5" id="KW-0472">Membrane</keyword>
<feature type="transmembrane region" description="Helical" evidence="5">
    <location>
        <begin position="264"/>
        <end position="289"/>
    </location>
</feature>
<feature type="transmembrane region" description="Helical" evidence="5">
    <location>
        <begin position="49"/>
        <end position="73"/>
    </location>
</feature>
<keyword evidence="2 5" id="KW-0812">Transmembrane</keyword>
<feature type="transmembrane region" description="Helical" evidence="5">
    <location>
        <begin position="309"/>
        <end position="327"/>
    </location>
</feature>
<evidence type="ECO:0000256" key="5">
    <source>
        <dbReference type="SAM" id="Phobius"/>
    </source>
</evidence>
<evidence type="ECO:0000313" key="7">
    <source>
        <dbReference type="EMBL" id="CAE0675840.1"/>
    </source>
</evidence>
<organism evidence="7">
    <name type="scientific">Lotharella globosa</name>
    <dbReference type="NCBI Taxonomy" id="91324"/>
    <lineage>
        <taxon>Eukaryota</taxon>
        <taxon>Sar</taxon>
        <taxon>Rhizaria</taxon>
        <taxon>Cercozoa</taxon>
        <taxon>Chlorarachniophyceae</taxon>
        <taxon>Lotharella</taxon>
    </lineage>
</organism>
<accession>A0A6U3CKL2</accession>
<comment type="subcellular location">
    <subcellularLocation>
        <location evidence="1">Membrane</location>
        <topology evidence="1">Multi-pass membrane protein</topology>
    </subcellularLocation>
</comment>
<gene>
    <name evidence="7" type="ORF">LGLO00237_LOCUS27617</name>
</gene>
<feature type="transmembrane region" description="Helical" evidence="5">
    <location>
        <begin position="196"/>
        <end position="213"/>
    </location>
</feature>
<dbReference type="AlphaFoldDB" id="A0A6U3CKL2"/>
<feature type="transmembrane region" description="Helical" evidence="5">
    <location>
        <begin position="405"/>
        <end position="426"/>
    </location>
</feature>
<dbReference type="EMBL" id="HBIV01038830">
    <property type="protein sequence ID" value="CAE0675840.1"/>
    <property type="molecule type" value="Transcribed_RNA"/>
</dbReference>
<evidence type="ECO:0000259" key="6">
    <source>
        <dbReference type="Pfam" id="PF01490"/>
    </source>
</evidence>
<reference evidence="7" key="1">
    <citation type="submission" date="2021-01" db="EMBL/GenBank/DDBJ databases">
        <authorList>
            <person name="Corre E."/>
            <person name="Pelletier E."/>
            <person name="Niang G."/>
            <person name="Scheremetjew M."/>
            <person name="Finn R."/>
            <person name="Kale V."/>
            <person name="Holt S."/>
            <person name="Cochrane G."/>
            <person name="Meng A."/>
            <person name="Brown T."/>
            <person name="Cohen L."/>
        </authorList>
    </citation>
    <scope>NUCLEOTIDE SEQUENCE</scope>
    <source>
        <strain evidence="7">CCCM811</strain>
    </source>
</reference>
<feature type="transmembrane region" description="Helical" evidence="5">
    <location>
        <begin position="79"/>
        <end position="100"/>
    </location>
</feature>
<name>A0A6U3CKL2_9EUKA</name>
<sequence length="436" mass="47005">MTGQTTSNGASGSNKHETTVGITGYGAVVESGGDSHKGMVSMERQHGNSWWETLSTIFKGVVGSGILALPVAFKETGLALGTICLLIFAVISLYTHRIIILTIQALRKKQLGGPDGRIEYQDLSRYTFGWLGEAISAFSMITTQLGGCVSFLVFIAENMRDVTGVSVVNVMFCLFPVLTLMALIKDGSLFAGTSHLGNLALILAISTVFWYGFSHSPPSSDLSSYTHFRPHGLPIFFGIGVYTFSAHCEVVFIEQSMKKRSEFLSVLTSAFVAITALYLAFGALCYMFFGDQTSEIIFENLGTSNFVLFVKVCICVALLVQYPLVLLPATTTIEDLLKAKESMVWSNIVRILLVAFTVFLAIAIPSFEVVTSFVGAFSNGVVAFVLPPLCYLAHAPNLGSLEKCFNYGLAVFGVVASVYSSIVVLACVFQPNASVC</sequence>
<feature type="transmembrane region" description="Helical" evidence="5">
    <location>
        <begin position="233"/>
        <end position="252"/>
    </location>
</feature>
<proteinExistence type="predicted"/>
<dbReference type="InterPro" id="IPR013057">
    <property type="entry name" value="AA_transpt_TM"/>
</dbReference>
<feature type="transmembrane region" description="Helical" evidence="5">
    <location>
        <begin position="134"/>
        <end position="156"/>
    </location>
</feature>
<evidence type="ECO:0000256" key="4">
    <source>
        <dbReference type="ARBA" id="ARBA00023136"/>
    </source>
</evidence>
<dbReference type="GO" id="GO:0005774">
    <property type="term" value="C:vacuolar membrane"/>
    <property type="evidence" value="ECO:0007669"/>
    <property type="project" value="TreeGrafter"/>
</dbReference>
<feature type="transmembrane region" description="Helical" evidence="5">
    <location>
        <begin position="162"/>
        <end position="184"/>
    </location>
</feature>
<feature type="domain" description="Amino acid transporter transmembrane" evidence="6">
    <location>
        <begin position="46"/>
        <end position="424"/>
    </location>
</feature>
<evidence type="ECO:0000256" key="1">
    <source>
        <dbReference type="ARBA" id="ARBA00004141"/>
    </source>
</evidence>
<feature type="transmembrane region" description="Helical" evidence="5">
    <location>
        <begin position="373"/>
        <end position="393"/>
    </location>
</feature>
<dbReference type="PANTHER" id="PTHR22950:SF349">
    <property type="entry name" value="AMINO ACID TRANSPORTER TRANSMEMBRANE DOMAIN-CONTAINING PROTEIN"/>
    <property type="match status" value="1"/>
</dbReference>
<keyword evidence="3 5" id="KW-1133">Transmembrane helix</keyword>
<feature type="transmembrane region" description="Helical" evidence="5">
    <location>
        <begin position="348"/>
        <end position="367"/>
    </location>
</feature>